<dbReference type="PANTHER" id="PTHR33312:SF35">
    <property type="entry name" value="TPRXL"/>
    <property type="match status" value="1"/>
</dbReference>
<dbReference type="GO" id="GO:0005886">
    <property type="term" value="C:plasma membrane"/>
    <property type="evidence" value="ECO:0007669"/>
    <property type="project" value="InterPro"/>
</dbReference>
<evidence type="ECO:0000313" key="2">
    <source>
        <dbReference type="EnsemblPlants" id="cds.evm.model.02.2092"/>
    </source>
</evidence>
<reference evidence="2" key="1">
    <citation type="submission" date="2018-11" db="EMBL/GenBank/DDBJ databases">
        <authorList>
            <person name="Grassa J C."/>
        </authorList>
    </citation>
    <scope>NUCLEOTIDE SEQUENCE [LARGE SCALE GENOMIC DNA]</scope>
</reference>
<feature type="region of interest" description="Disordered" evidence="1">
    <location>
        <begin position="1"/>
        <end position="58"/>
    </location>
</feature>
<dbReference type="AlphaFoldDB" id="A0A803NWC2"/>
<dbReference type="PANTHER" id="PTHR33312">
    <property type="entry name" value="MEMBRANE-ASSOCIATED KINASE REGULATOR 4-RELATED"/>
    <property type="match status" value="1"/>
</dbReference>
<accession>A0A803NWC2</accession>
<reference evidence="2" key="2">
    <citation type="submission" date="2021-03" db="UniProtKB">
        <authorList>
            <consortium name="EnsemblPlants"/>
        </authorList>
    </citation>
    <scope>IDENTIFICATION</scope>
</reference>
<evidence type="ECO:0000256" key="1">
    <source>
        <dbReference type="SAM" id="MobiDB-lite"/>
    </source>
</evidence>
<protein>
    <submittedName>
        <fullName evidence="2">Uncharacterized protein</fullName>
    </submittedName>
</protein>
<dbReference type="EnsemblPlants" id="evm.model.02.2092">
    <property type="protein sequence ID" value="cds.evm.model.02.2092"/>
    <property type="gene ID" value="evm.TU.02.2092"/>
</dbReference>
<name>A0A803NWC2_CANSA</name>
<dbReference type="Proteomes" id="UP000596661">
    <property type="component" value="Chromosome 2"/>
</dbReference>
<organism evidence="2 3">
    <name type="scientific">Cannabis sativa</name>
    <name type="common">Hemp</name>
    <name type="synonym">Marijuana</name>
    <dbReference type="NCBI Taxonomy" id="3483"/>
    <lineage>
        <taxon>Eukaryota</taxon>
        <taxon>Viridiplantae</taxon>
        <taxon>Streptophyta</taxon>
        <taxon>Embryophyta</taxon>
        <taxon>Tracheophyta</taxon>
        <taxon>Spermatophyta</taxon>
        <taxon>Magnoliopsida</taxon>
        <taxon>eudicotyledons</taxon>
        <taxon>Gunneridae</taxon>
        <taxon>Pentapetalae</taxon>
        <taxon>rosids</taxon>
        <taxon>fabids</taxon>
        <taxon>Rosales</taxon>
        <taxon>Cannabaceae</taxon>
        <taxon>Cannabis</taxon>
    </lineage>
</organism>
<evidence type="ECO:0000313" key="3">
    <source>
        <dbReference type="Proteomes" id="UP000596661"/>
    </source>
</evidence>
<dbReference type="EMBL" id="UZAU01000233">
    <property type="status" value="NOT_ANNOTATED_CDS"/>
    <property type="molecule type" value="Genomic_DNA"/>
</dbReference>
<dbReference type="OMA" id="KRKVRFW"/>
<proteinExistence type="predicted"/>
<feature type="region of interest" description="Disordered" evidence="1">
    <location>
        <begin position="180"/>
        <end position="208"/>
    </location>
</feature>
<dbReference type="Gramene" id="evm.model.02.2092">
    <property type="protein sequence ID" value="cds.evm.model.02.2092"/>
    <property type="gene ID" value="evm.TU.02.2092"/>
</dbReference>
<feature type="compositionally biased region" description="Low complexity" evidence="1">
    <location>
        <begin position="88"/>
        <end position="116"/>
    </location>
</feature>
<dbReference type="InterPro" id="IPR039620">
    <property type="entry name" value="BKI1/MAKR1/3/4"/>
</dbReference>
<dbReference type="GO" id="GO:0019210">
    <property type="term" value="F:kinase inhibitor activity"/>
    <property type="evidence" value="ECO:0007669"/>
    <property type="project" value="InterPro"/>
</dbReference>
<keyword evidence="3" id="KW-1185">Reference proteome</keyword>
<sequence>METRRKQSISGDGFSFPSTPEPDNNHHSRGSSSDFEFGSITPDSPYSDDPSKNSPADHLFFNGKLLPHSFPFQPTNTTSIYGVVSENSSRSMIKSRTSSSNSSKDSMMSTSSSSSDNSERRLLYCQRSKTTSLSVMGRESRSDQIRYGGGSKAVSAQVYGSSQRWQFMAHPVPALSRETSLRRRKTEVSGNNNKTHNDEERRSIPKKKKKRTVIVKRLRFGRTPRIFRWFFAACRECHAIEPSKKKKS</sequence>
<feature type="region of interest" description="Disordered" evidence="1">
    <location>
        <begin position="87"/>
        <end position="120"/>
    </location>
</feature>